<feature type="domain" description="Glycosyltransferase 2-like" evidence="1">
    <location>
        <begin position="10"/>
        <end position="175"/>
    </location>
</feature>
<accession>A0A2H0W9M4</accession>
<gene>
    <name evidence="2" type="ORF">COT75_01605</name>
</gene>
<dbReference type="InterPro" id="IPR029044">
    <property type="entry name" value="Nucleotide-diphossugar_trans"/>
</dbReference>
<dbReference type="AlphaFoldDB" id="A0A2H0W9M4"/>
<evidence type="ECO:0000313" key="2">
    <source>
        <dbReference type="EMBL" id="PIS09353.1"/>
    </source>
</evidence>
<evidence type="ECO:0000259" key="1">
    <source>
        <dbReference type="Pfam" id="PF00535"/>
    </source>
</evidence>
<organism evidence="2 3">
    <name type="scientific">Candidatus Beckwithbacteria bacterium CG10_big_fil_rev_8_21_14_0_10_34_10</name>
    <dbReference type="NCBI Taxonomy" id="1974495"/>
    <lineage>
        <taxon>Bacteria</taxon>
        <taxon>Candidatus Beckwithiibacteriota</taxon>
    </lineage>
</organism>
<protein>
    <recommendedName>
        <fullName evidence="1">Glycosyltransferase 2-like domain-containing protein</fullName>
    </recommendedName>
</protein>
<dbReference type="Proteomes" id="UP000230093">
    <property type="component" value="Unassembled WGS sequence"/>
</dbReference>
<dbReference type="PANTHER" id="PTHR10859">
    <property type="entry name" value="GLYCOSYL TRANSFERASE"/>
    <property type="match status" value="1"/>
</dbReference>
<sequence length="252" mass="29459">MVNDNQKLLSVIIPCFKQEKTIVKNLKEIKNILERIRYDWEIIVIVDGKVDQTYKQAKKVSSPKIRIYQLKNNHGKGHAVRFGMKKAKGDYIAFLDAGREIDPSGIPMLLEHLEWYDADIIVGSKRHLVSQVNYPWERKILSLGYYYFVKLFFGVKIKDTQAGIKIFKRKVLEKVLPVLLVKNYAFDIEILSVANSFGFKRIFEAPIKLRYNFTSLTSAATLKTIQNIFIDTLAVFYRLRILKYYEKQKKLL</sequence>
<dbReference type="Gene3D" id="3.90.550.10">
    <property type="entry name" value="Spore Coat Polysaccharide Biosynthesis Protein SpsA, Chain A"/>
    <property type="match status" value="1"/>
</dbReference>
<dbReference type="PANTHER" id="PTHR10859:SF91">
    <property type="entry name" value="DOLICHYL-PHOSPHATE BETA-GLUCOSYLTRANSFERASE"/>
    <property type="match status" value="1"/>
</dbReference>
<evidence type="ECO:0000313" key="3">
    <source>
        <dbReference type="Proteomes" id="UP000230093"/>
    </source>
</evidence>
<reference evidence="3" key="1">
    <citation type="submission" date="2017-09" db="EMBL/GenBank/DDBJ databases">
        <title>Depth-based differentiation of microbial function through sediment-hosted aquifers and enrichment of novel symbionts in the deep terrestrial subsurface.</title>
        <authorList>
            <person name="Probst A.J."/>
            <person name="Ladd B."/>
            <person name="Jarett J.K."/>
            <person name="Geller-Mcgrath D.E."/>
            <person name="Sieber C.M.K."/>
            <person name="Emerson J.B."/>
            <person name="Anantharaman K."/>
            <person name="Thomas B.C."/>
            <person name="Malmstrom R."/>
            <person name="Stieglmeier M."/>
            <person name="Klingl A."/>
            <person name="Woyke T."/>
            <person name="Ryan C.M."/>
            <person name="Banfield J.F."/>
        </authorList>
    </citation>
    <scope>NUCLEOTIDE SEQUENCE [LARGE SCALE GENOMIC DNA]</scope>
</reference>
<proteinExistence type="predicted"/>
<name>A0A2H0W9M4_9BACT</name>
<dbReference type="GO" id="GO:0006487">
    <property type="term" value="P:protein N-linked glycosylation"/>
    <property type="evidence" value="ECO:0007669"/>
    <property type="project" value="TreeGrafter"/>
</dbReference>
<comment type="caution">
    <text evidence="2">The sequence shown here is derived from an EMBL/GenBank/DDBJ whole genome shotgun (WGS) entry which is preliminary data.</text>
</comment>
<dbReference type="Pfam" id="PF00535">
    <property type="entry name" value="Glycos_transf_2"/>
    <property type="match status" value="1"/>
</dbReference>
<dbReference type="EMBL" id="PEZT01000010">
    <property type="protein sequence ID" value="PIS09353.1"/>
    <property type="molecule type" value="Genomic_DNA"/>
</dbReference>
<dbReference type="InterPro" id="IPR001173">
    <property type="entry name" value="Glyco_trans_2-like"/>
</dbReference>
<dbReference type="SUPFAM" id="SSF53448">
    <property type="entry name" value="Nucleotide-diphospho-sugar transferases"/>
    <property type="match status" value="1"/>
</dbReference>